<dbReference type="EMBL" id="CM000763">
    <property type="protein sequence ID" value="OQU84938.1"/>
    <property type="molecule type" value="Genomic_DNA"/>
</dbReference>
<dbReference type="InParanoid" id="A0A1Z5RMK9"/>
<dbReference type="Proteomes" id="UP000000768">
    <property type="component" value="Chromosome 4"/>
</dbReference>
<keyword evidence="2" id="KW-1185">Reference proteome</keyword>
<name>A0A1Z5RMK9_SORBI</name>
<evidence type="ECO:0000313" key="1">
    <source>
        <dbReference type="EMBL" id="OQU84938.1"/>
    </source>
</evidence>
<accession>A0A1Z5RMK9</accession>
<dbReference type="Gramene" id="OQU84938">
    <property type="protein sequence ID" value="OQU84938"/>
    <property type="gene ID" value="SORBI_3004G145550"/>
</dbReference>
<gene>
    <name evidence="1" type="ORF">SORBI_3004G145550</name>
</gene>
<reference evidence="2" key="2">
    <citation type="journal article" date="2018" name="Plant J.">
        <title>The Sorghum bicolor reference genome: improved assembly, gene annotations, a transcriptome atlas, and signatures of genome organization.</title>
        <authorList>
            <person name="McCormick R.F."/>
            <person name="Truong S.K."/>
            <person name="Sreedasyam A."/>
            <person name="Jenkins J."/>
            <person name="Shu S."/>
            <person name="Sims D."/>
            <person name="Kennedy M."/>
            <person name="Amirebrahimi M."/>
            <person name="Weers B.D."/>
            <person name="McKinley B."/>
            <person name="Mattison A."/>
            <person name="Morishige D.T."/>
            <person name="Grimwood J."/>
            <person name="Schmutz J."/>
            <person name="Mullet J.E."/>
        </authorList>
    </citation>
    <scope>NUCLEOTIDE SEQUENCE [LARGE SCALE GENOMIC DNA]</scope>
    <source>
        <strain evidence="2">cv. BTx623</strain>
    </source>
</reference>
<reference evidence="1 2" key="1">
    <citation type="journal article" date="2009" name="Nature">
        <title>The Sorghum bicolor genome and the diversification of grasses.</title>
        <authorList>
            <person name="Paterson A.H."/>
            <person name="Bowers J.E."/>
            <person name="Bruggmann R."/>
            <person name="Dubchak I."/>
            <person name="Grimwood J."/>
            <person name="Gundlach H."/>
            <person name="Haberer G."/>
            <person name="Hellsten U."/>
            <person name="Mitros T."/>
            <person name="Poliakov A."/>
            <person name="Schmutz J."/>
            <person name="Spannagl M."/>
            <person name="Tang H."/>
            <person name="Wang X."/>
            <person name="Wicker T."/>
            <person name="Bharti A.K."/>
            <person name="Chapman J."/>
            <person name="Feltus F.A."/>
            <person name="Gowik U."/>
            <person name="Grigoriev I.V."/>
            <person name="Lyons E."/>
            <person name="Maher C.A."/>
            <person name="Martis M."/>
            <person name="Narechania A."/>
            <person name="Otillar R.P."/>
            <person name="Penning B.W."/>
            <person name="Salamov A.A."/>
            <person name="Wang Y."/>
            <person name="Zhang L."/>
            <person name="Carpita N.C."/>
            <person name="Freeling M."/>
            <person name="Gingle A.R."/>
            <person name="Hash C.T."/>
            <person name="Keller B."/>
            <person name="Klein P."/>
            <person name="Kresovich S."/>
            <person name="McCann M.C."/>
            <person name="Ming R."/>
            <person name="Peterson D.G."/>
            <person name="Mehboob-ur-Rahman"/>
            <person name="Ware D."/>
            <person name="Westhoff P."/>
            <person name="Mayer K.F."/>
            <person name="Messing J."/>
            <person name="Rokhsar D.S."/>
        </authorList>
    </citation>
    <scope>NUCLEOTIDE SEQUENCE [LARGE SCALE GENOMIC DNA]</scope>
    <source>
        <strain evidence="2">cv. BTx623</strain>
    </source>
</reference>
<protein>
    <submittedName>
        <fullName evidence="1">Uncharacterized protein</fullName>
    </submittedName>
</protein>
<evidence type="ECO:0000313" key="2">
    <source>
        <dbReference type="Proteomes" id="UP000000768"/>
    </source>
</evidence>
<organism evidence="1 2">
    <name type="scientific">Sorghum bicolor</name>
    <name type="common">Sorghum</name>
    <name type="synonym">Sorghum vulgare</name>
    <dbReference type="NCBI Taxonomy" id="4558"/>
    <lineage>
        <taxon>Eukaryota</taxon>
        <taxon>Viridiplantae</taxon>
        <taxon>Streptophyta</taxon>
        <taxon>Embryophyta</taxon>
        <taxon>Tracheophyta</taxon>
        <taxon>Spermatophyta</taxon>
        <taxon>Magnoliopsida</taxon>
        <taxon>Liliopsida</taxon>
        <taxon>Poales</taxon>
        <taxon>Poaceae</taxon>
        <taxon>PACMAD clade</taxon>
        <taxon>Panicoideae</taxon>
        <taxon>Andropogonodae</taxon>
        <taxon>Andropogoneae</taxon>
        <taxon>Sorghinae</taxon>
        <taxon>Sorghum</taxon>
    </lineage>
</organism>
<dbReference type="AlphaFoldDB" id="A0A1Z5RMK9"/>
<sequence>MHKSVQCPLISKLTHRSLGCRISLKTTTDAVVPSLLLHRRSGGGVDNCLALGCSISHWMFEVS</sequence>
<proteinExistence type="predicted"/>